<dbReference type="GO" id="GO:0005506">
    <property type="term" value="F:iron ion binding"/>
    <property type="evidence" value="ECO:0007669"/>
    <property type="project" value="InterPro"/>
</dbReference>
<dbReference type="InterPro" id="IPR036073">
    <property type="entry name" value="Desulfoferrodoxin_Fe-bd_dom_sf"/>
</dbReference>
<dbReference type="AlphaFoldDB" id="A0A4Y6PW98"/>
<gene>
    <name evidence="1" type="ORF">FIV42_15080</name>
</gene>
<dbReference type="GO" id="GO:0016491">
    <property type="term" value="F:oxidoreductase activity"/>
    <property type="evidence" value="ECO:0007669"/>
    <property type="project" value="InterPro"/>
</dbReference>
<evidence type="ECO:0000313" key="1">
    <source>
        <dbReference type="EMBL" id="QDG52015.1"/>
    </source>
</evidence>
<accession>A0A5B8YAV0</accession>
<proteinExistence type="predicted"/>
<evidence type="ECO:0008006" key="3">
    <source>
        <dbReference type="Google" id="ProtNLM"/>
    </source>
</evidence>
<organism evidence="1 2">
    <name type="scientific">Persicimonas caeni</name>
    <dbReference type="NCBI Taxonomy" id="2292766"/>
    <lineage>
        <taxon>Bacteria</taxon>
        <taxon>Deltaproteobacteria</taxon>
        <taxon>Bradymonadales</taxon>
        <taxon>Bradymonadaceae</taxon>
        <taxon>Persicimonas</taxon>
    </lineage>
</organism>
<evidence type="ECO:0000313" key="2">
    <source>
        <dbReference type="Proteomes" id="UP000315995"/>
    </source>
</evidence>
<dbReference type="SUPFAM" id="SSF49367">
    <property type="entry name" value="Superoxide reductase-like"/>
    <property type="match status" value="1"/>
</dbReference>
<dbReference type="RefSeq" id="WP_141198492.1">
    <property type="nucleotide sequence ID" value="NZ_CP041186.1"/>
</dbReference>
<dbReference type="Proteomes" id="UP000315995">
    <property type="component" value="Chromosome"/>
</dbReference>
<dbReference type="EMBL" id="CP041186">
    <property type="protein sequence ID" value="QDG52015.1"/>
    <property type="molecule type" value="Genomic_DNA"/>
</dbReference>
<keyword evidence="2" id="KW-1185">Reference proteome</keyword>
<accession>A0A4Y6PW98</accession>
<sequence>MSDSKKLNRREAIKRMGIVSALTLSVPATLWGCGDSATDDSSNGGVDEYDKQRVKALEEASRKKFYSAADPDVWEGKAGSHVPAVTFVGGGIVEVFTNHEMTVEHHINAHYIKDADTGEVLGLTEYSGLDAEARTEFTLPAGVQRIIVHSCCNQHENWVADEKDVS</sequence>
<protein>
    <recommendedName>
        <fullName evidence="3">Desulfoferrodoxin ferrous iron-binding domain-containing protein</fullName>
    </recommendedName>
</protein>
<dbReference type="Gene3D" id="2.60.40.730">
    <property type="entry name" value="SOR catalytic domain"/>
    <property type="match status" value="1"/>
</dbReference>
<name>A0A4Y6PW98_PERCE</name>
<reference evidence="1 2" key="1">
    <citation type="submission" date="2019-06" db="EMBL/GenBank/DDBJ databases">
        <title>Persicimonas caeni gen. nov., sp. nov., a predatory bacterium isolated from solar saltern.</title>
        <authorList>
            <person name="Wang S."/>
        </authorList>
    </citation>
    <scope>NUCLEOTIDE SEQUENCE [LARGE SCALE GENOMIC DNA]</scope>
    <source>
        <strain evidence="1 2">YN101</strain>
    </source>
</reference>